<sequence>MTIELRKDHNHLVCSWEEPANAVFQGKQVTIRRKLMRRLKLTTSGQIGAAELSKLGSSKRTNAVRTELNRLRRSGAFSG</sequence>
<accession>A0A2Z6B3B8</accession>
<dbReference type="Proteomes" id="UP000269883">
    <property type="component" value="Chromosome"/>
</dbReference>
<evidence type="ECO:0000313" key="1">
    <source>
        <dbReference type="EMBL" id="BBD10009.1"/>
    </source>
</evidence>
<dbReference type="RefSeq" id="WP_126381015.1">
    <property type="nucleotide sequence ID" value="NZ_AP017378.1"/>
</dbReference>
<gene>
    <name evidence="1" type="ORF">DFE_3283</name>
</gene>
<organism evidence="1 2">
    <name type="scientific">Desulfovibrio ferrophilus</name>
    <dbReference type="NCBI Taxonomy" id="241368"/>
    <lineage>
        <taxon>Bacteria</taxon>
        <taxon>Pseudomonadati</taxon>
        <taxon>Thermodesulfobacteriota</taxon>
        <taxon>Desulfovibrionia</taxon>
        <taxon>Desulfovibrionales</taxon>
        <taxon>Desulfovibrionaceae</taxon>
        <taxon>Desulfovibrio</taxon>
    </lineage>
</organism>
<evidence type="ECO:0000313" key="2">
    <source>
        <dbReference type="Proteomes" id="UP000269883"/>
    </source>
</evidence>
<protein>
    <submittedName>
        <fullName evidence="1">Histone deacetylase complex subunit SAP18</fullName>
    </submittedName>
</protein>
<name>A0A2Z6B3B8_9BACT</name>
<reference evidence="1 2" key="1">
    <citation type="journal article" date="2018" name="Sci. Adv.">
        <title>Multi-heme cytochromes provide a pathway for survival in energy-limited environments.</title>
        <authorList>
            <person name="Deng X."/>
            <person name="Dohmae N."/>
            <person name="Nealson K.H."/>
            <person name="Hashimoto K."/>
            <person name="Okamoto A."/>
        </authorList>
    </citation>
    <scope>NUCLEOTIDE SEQUENCE [LARGE SCALE GENOMIC DNA]</scope>
    <source>
        <strain evidence="1 2">IS5</strain>
    </source>
</reference>
<keyword evidence="2" id="KW-1185">Reference proteome</keyword>
<proteinExistence type="predicted"/>
<dbReference type="KEGG" id="dfl:DFE_3283"/>
<dbReference type="EMBL" id="AP017378">
    <property type="protein sequence ID" value="BBD10009.1"/>
    <property type="molecule type" value="Genomic_DNA"/>
</dbReference>
<dbReference type="AlphaFoldDB" id="A0A2Z6B3B8"/>
<dbReference type="OrthoDB" id="5456146at2"/>